<evidence type="ECO:0000313" key="2">
    <source>
        <dbReference type="Proteomes" id="UP000019140"/>
    </source>
</evidence>
<name>W4LXY2_9BACT</name>
<comment type="caution">
    <text evidence="1">The sequence shown here is derived from an EMBL/GenBank/DDBJ whole genome shotgun (WGS) entry which is preliminary data.</text>
</comment>
<dbReference type="HOGENOM" id="CLU_2477585_0_0_7"/>
<organism evidence="1 2">
    <name type="scientific">Candidatus Entotheonella gemina</name>
    <dbReference type="NCBI Taxonomy" id="1429439"/>
    <lineage>
        <taxon>Bacteria</taxon>
        <taxon>Pseudomonadati</taxon>
        <taxon>Nitrospinota/Tectimicrobiota group</taxon>
        <taxon>Candidatus Tectimicrobiota</taxon>
        <taxon>Candidatus Entotheonellia</taxon>
        <taxon>Candidatus Entotheonellales</taxon>
        <taxon>Candidatus Entotheonellaceae</taxon>
        <taxon>Candidatus Entotheonella</taxon>
    </lineage>
</organism>
<protein>
    <recommendedName>
        <fullName evidence="3">Hydantoinase A/oxoprolinase domain-containing protein</fullName>
    </recommendedName>
</protein>
<reference evidence="1 2" key="1">
    <citation type="journal article" date="2014" name="Nature">
        <title>An environmental bacterial taxon with a large and distinct metabolic repertoire.</title>
        <authorList>
            <person name="Wilson M.C."/>
            <person name="Mori T."/>
            <person name="Ruckert C."/>
            <person name="Uria A.R."/>
            <person name="Helf M.J."/>
            <person name="Takada K."/>
            <person name="Gernert C."/>
            <person name="Steffens U.A."/>
            <person name="Heycke N."/>
            <person name="Schmitt S."/>
            <person name="Rinke C."/>
            <person name="Helfrich E.J."/>
            <person name="Brachmann A.O."/>
            <person name="Gurgui C."/>
            <person name="Wakimoto T."/>
            <person name="Kracht M."/>
            <person name="Crusemann M."/>
            <person name="Hentschel U."/>
            <person name="Abe I."/>
            <person name="Matsunaga S."/>
            <person name="Kalinowski J."/>
            <person name="Takeyama H."/>
            <person name="Piel J."/>
        </authorList>
    </citation>
    <scope>NUCLEOTIDE SEQUENCE [LARGE SCALE GENOMIC DNA]</scope>
    <source>
        <strain evidence="2">TSY2</strain>
    </source>
</reference>
<dbReference type="EMBL" id="AZHX01001508">
    <property type="protein sequence ID" value="ETX02611.1"/>
    <property type="molecule type" value="Genomic_DNA"/>
</dbReference>
<sequence length="87" mass="9306">MPKIGPPTVTGGLRLDDAVVRTGRCLFRVGGALESFDTPFYAREKLPLEQPINGPAIILQTDTTTVVPPACRCTAHTDGNLIITLES</sequence>
<dbReference type="Proteomes" id="UP000019140">
    <property type="component" value="Unassembled WGS sequence"/>
</dbReference>
<accession>W4LXY2</accession>
<gene>
    <name evidence="1" type="ORF">ETSY2_35200</name>
</gene>
<evidence type="ECO:0000313" key="1">
    <source>
        <dbReference type="EMBL" id="ETX02611.1"/>
    </source>
</evidence>
<keyword evidence="2" id="KW-1185">Reference proteome</keyword>
<dbReference type="AlphaFoldDB" id="W4LXY2"/>
<evidence type="ECO:0008006" key="3">
    <source>
        <dbReference type="Google" id="ProtNLM"/>
    </source>
</evidence>
<proteinExistence type="predicted"/>